<protein>
    <submittedName>
        <fullName evidence="1">Restriction alleviation protein, Lar family</fullName>
    </submittedName>
</protein>
<name>A0A7X3JR37_9PSED</name>
<dbReference type="InterPro" id="IPR024064">
    <property type="entry name" value="FdhE-like_sf"/>
</dbReference>
<dbReference type="Proteomes" id="UP000440965">
    <property type="component" value="Unassembled WGS sequence"/>
</dbReference>
<dbReference type="InterPro" id="IPR019908">
    <property type="entry name" value="Toxin_RalR"/>
</dbReference>
<dbReference type="SUPFAM" id="SSF144020">
    <property type="entry name" value="FdhE-like"/>
    <property type="match status" value="1"/>
</dbReference>
<sequence length="116" mass="12550">MSNDQTLAPCPFCGSPANRFTIEDDRDPNHGGDVIACSSCDACTRVVFGEKAGLADLWNSRAASLGAWLGQAGLYRTRFDAVRNFEQSVTPVSADELFELASKQVLSQLNEGRQHA</sequence>
<evidence type="ECO:0000313" key="1">
    <source>
        <dbReference type="EMBL" id="MVF49687.1"/>
    </source>
</evidence>
<evidence type="ECO:0000313" key="2">
    <source>
        <dbReference type="Proteomes" id="UP000440965"/>
    </source>
</evidence>
<dbReference type="Pfam" id="PF14354">
    <property type="entry name" value="Lar_restr_allev"/>
    <property type="match status" value="1"/>
</dbReference>
<comment type="caution">
    <text evidence="1">The sequence shown here is derived from an EMBL/GenBank/DDBJ whole genome shotgun (WGS) entry which is preliminary data.</text>
</comment>
<accession>A0A7X3JR37</accession>
<proteinExistence type="predicted"/>
<dbReference type="EMBL" id="WEIK01000007">
    <property type="protein sequence ID" value="MVF49687.1"/>
    <property type="molecule type" value="Genomic_DNA"/>
</dbReference>
<reference evidence="1 2" key="1">
    <citation type="submission" date="2019-10" db="EMBL/GenBank/DDBJ databases">
        <title>XDR Pseudomonas monteilii producing IMP-16 from LCR.</title>
        <authorList>
            <person name="Ballaben A."/>
            <person name="Doi Y."/>
        </authorList>
    </citation>
    <scope>NUCLEOTIDE SEQUENCE [LARGE SCALE GENOMIC DNA]</scope>
    <source>
        <strain evidence="1 2">597/14</strain>
    </source>
</reference>
<gene>
    <name evidence="1" type="ORF">F9Z43_10220</name>
</gene>
<dbReference type="AlphaFoldDB" id="A0A7X3JR37"/>
<dbReference type="NCBIfam" id="TIGR03655">
    <property type="entry name" value="anti_R_Lar"/>
    <property type="match status" value="1"/>
</dbReference>
<dbReference type="RefSeq" id="WP_156867274.1">
    <property type="nucleotide sequence ID" value="NZ_WEIK01000007.1"/>
</dbReference>
<organism evidence="1 2">
    <name type="scientific">Pseudomonas monteilii</name>
    <dbReference type="NCBI Taxonomy" id="76759"/>
    <lineage>
        <taxon>Bacteria</taxon>
        <taxon>Pseudomonadati</taxon>
        <taxon>Pseudomonadota</taxon>
        <taxon>Gammaproteobacteria</taxon>
        <taxon>Pseudomonadales</taxon>
        <taxon>Pseudomonadaceae</taxon>
        <taxon>Pseudomonas</taxon>
    </lineage>
</organism>